<evidence type="ECO:0000313" key="3">
    <source>
        <dbReference type="Proteomes" id="UP000541470"/>
    </source>
</evidence>
<sequence length="68" mass="7511">MSNTVRIDRHAFRKGVEDLMTLAPLRAAVSGAFVTEKRSDKTTVVSQSKRESATTAHHGRNSTAEKNR</sequence>
<accession>A0A7Y0AXG6</accession>
<dbReference type="AlphaFoldDB" id="A0A7Y0AXG6"/>
<dbReference type="Proteomes" id="UP000541470">
    <property type="component" value="Unassembled WGS sequence"/>
</dbReference>
<organism evidence="2 3">
    <name type="scientific">Rhizobium terricola</name>
    <dbReference type="NCBI Taxonomy" id="2728849"/>
    <lineage>
        <taxon>Bacteria</taxon>
        <taxon>Pseudomonadati</taxon>
        <taxon>Pseudomonadota</taxon>
        <taxon>Alphaproteobacteria</taxon>
        <taxon>Hyphomicrobiales</taxon>
        <taxon>Rhizobiaceae</taxon>
        <taxon>Rhizobium/Agrobacterium group</taxon>
        <taxon>Rhizobium</taxon>
    </lineage>
</organism>
<gene>
    <name evidence="2" type="ORF">HHL25_14190</name>
</gene>
<protein>
    <submittedName>
        <fullName evidence="2">Uncharacterized protein</fullName>
    </submittedName>
</protein>
<name>A0A7Y0AXG6_9HYPH</name>
<comment type="caution">
    <text evidence="2">The sequence shown here is derived from an EMBL/GenBank/DDBJ whole genome shotgun (WGS) entry which is preliminary data.</text>
</comment>
<keyword evidence="3" id="KW-1185">Reference proteome</keyword>
<dbReference type="EMBL" id="JABBGK010000002">
    <property type="protein sequence ID" value="NML75277.1"/>
    <property type="molecule type" value="Genomic_DNA"/>
</dbReference>
<proteinExistence type="predicted"/>
<reference evidence="2 3" key="1">
    <citation type="submission" date="2020-04" db="EMBL/GenBank/DDBJ databases">
        <title>Rhizobium sp. S-51 isolated from soil.</title>
        <authorList>
            <person name="Dahal R.H."/>
        </authorList>
    </citation>
    <scope>NUCLEOTIDE SEQUENCE [LARGE SCALE GENOMIC DNA]</scope>
    <source>
        <strain evidence="2 3">S-51</strain>
    </source>
</reference>
<evidence type="ECO:0000313" key="2">
    <source>
        <dbReference type="EMBL" id="NML75277.1"/>
    </source>
</evidence>
<feature type="region of interest" description="Disordered" evidence="1">
    <location>
        <begin position="36"/>
        <end position="68"/>
    </location>
</feature>
<dbReference type="RefSeq" id="WP_169592113.1">
    <property type="nucleotide sequence ID" value="NZ_JABBGK010000002.1"/>
</dbReference>
<evidence type="ECO:0000256" key="1">
    <source>
        <dbReference type="SAM" id="MobiDB-lite"/>
    </source>
</evidence>